<dbReference type="HAMAP" id="MF_02030">
    <property type="entry name" value="WecA_Gammaproteo"/>
    <property type="match status" value="1"/>
</dbReference>
<feature type="transmembrane region" description="Helical" evidence="12">
    <location>
        <begin position="132"/>
        <end position="154"/>
    </location>
</feature>
<dbReference type="AlphaFoldDB" id="A0A3N5YA27"/>
<dbReference type="GO" id="GO:0009276">
    <property type="term" value="C:Gram-negative-bacterium-type cell wall"/>
    <property type="evidence" value="ECO:0007669"/>
    <property type="project" value="InterPro"/>
</dbReference>
<evidence type="ECO:0000256" key="7">
    <source>
        <dbReference type="ARBA" id="ARBA00022842"/>
    </source>
</evidence>
<keyword evidence="13" id="KW-0479">Metal-binding</keyword>
<comment type="cofactor">
    <cofactor evidence="12 13">
        <name>Mg(2+)</name>
        <dbReference type="ChEBI" id="CHEBI:18420"/>
    </cofactor>
</comment>
<evidence type="ECO:0000256" key="5">
    <source>
        <dbReference type="ARBA" id="ARBA00022679"/>
    </source>
</evidence>
<dbReference type="GO" id="GO:0036380">
    <property type="term" value="F:UDP-N-acetylglucosamine-undecaprenyl-phosphate N-acetylglucosaminephosphotransferase activity"/>
    <property type="evidence" value="ECO:0007669"/>
    <property type="project" value="UniProtKB-UniRule"/>
</dbReference>
<dbReference type="PANTHER" id="PTHR22926">
    <property type="entry name" value="PHOSPHO-N-ACETYLMURAMOYL-PENTAPEPTIDE-TRANSFERASE"/>
    <property type="match status" value="1"/>
</dbReference>
<evidence type="ECO:0000256" key="8">
    <source>
        <dbReference type="ARBA" id="ARBA00022985"/>
    </source>
</evidence>
<feature type="transmembrane region" description="Helical" evidence="12">
    <location>
        <begin position="323"/>
        <end position="346"/>
    </location>
</feature>
<keyword evidence="10 12" id="KW-0472">Membrane</keyword>
<evidence type="ECO:0000313" key="14">
    <source>
        <dbReference type="EMBL" id="RPJ68289.1"/>
    </source>
</evidence>
<keyword evidence="8 12" id="KW-0448">Lipopolysaccharide biosynthesis</keyword>
<dbReference type="InterPro" id="IPR000715">
    <property type="entry name" value="Glycosyl_transferase_4"/>
</dbReference>
<evidence type="ECO:0000256" key="10">
    <source>
        <dbReference type="ARBA" id="ARBA00023136"/>
    </source>
</evidence>
<dbReference type="GO" id="GO:0000287">
    <property type="term" value="F:magnesium ion binding"/>
    <property type="evidence" value="ECO:0007669"/>
    <property type="project" value="InterPro"/>
</dbReference>
<evidence type="ECO:0000313" key="15">
    <source>
        <dbReference type="Proteomes" id="UP000275281"/>
    </source>
</evidence>
<comment type="catalytic activity">
    <reaction evidence="12">
        <text>di-trans,octa-cis-undecaprenyl phosphate + UDP-N-acetyl-alpha-D-glucosamine = N-acetyl-alpha-D-glucosaminyl-di-trans,octa-cis-undecaprenyl diphosphate + UMP</text>
        <dbReference type="Rhea" id="RHEA:28090"/>
        <dbReference type="ChEBI" id="CHEBI:57705"/>
        <dbReference type="ChEBI" id="CHEBI:57865"/>
        <dbReference type="ChEBI" id="CHEBI:60392"/>
        <dbReference type="ChEBI" id="CHEBI:62959"/>
        <dbReference type="EC" id="2.7.8.33"/>
    </reaction>
</comment>
<evidence type="ECO:0000256" key="1">
    <source>
        <dbReference type="ARBA" id="ARBA00004651"/>
    </source>
</evidence>
<evidence type="ECO:0000256" key="12">
    <source>
        <dbReference type="HAMAP-Rule" id="MF_02030"/>
    </source>
</evidence>
<feature type="transmembrane region" description="Helical" evidence="12">
    <location>
        <begin position="215"/>
        <end position="234"/>
    </location>
</feature>
<feature type="transmembrane region" description="Helical" evidence="12">
    <location>
        <begin position="246"/>
        <end position="265"/>
    </location>
</feature>
<reference evidence="14 15" key="1">
    <citation type="submission" date="2018-11" db="EMBL/GenBank/DDBJ databases">
        <authorList>
            <person name="Ye M.-Q."/>
            <person name="Du Z.-J."/>
        </authorList>
    </citation>
    <scope>NUCLEOTIDE SEQUENCE [LARGE SCALE GENOMIC DNA]</scope>
    <source>
        <strain evidence="14 15">U0105</strain>
    </source>
</reference>
<gene>
    <name evidence="12 14" type="primary">wecA</name>
    <name evidence="14" type="ORF">DRW07_02460</name>
</gene>
<protein>
    <recommendedName>
        <fullName evidence="12">Undecaprenyl-phosphate alpha-N-acetylglucosaminyl 1-phosphate transferase</fullName>
        <ecNumber evidence="12">2.7.8.33</ecNumber>
    </recommendedName>
    <alternativeName>
        <fullName evidence="12">UDP-GlcNAc:undecaprenyl-phosphate GlcNAc-1-phosphate transferase</fullName>
    </alternativeName>
    <alternativeName>
        <fullName evidence="12">Undecaprenyl-phosphate GlcNAc-1-phosphate transferase</fullName>
    </alternativeName>
</protein>
<dbReference type="GO" id="GO:0016757">
    <property type="term" value="F:glycosyltransferase activity"/>
    <property type="evidence" value="ECO:0007669"/>
    <property type="project" value="UniProtKB-KW"/>
</dbReference>
<comment type="subcellular location">
    <subcellularLocation>
        <location evidence="12">Cell inner membrane</location>
        <topology evidence="12">Multi-pass membrane protein</topology>
    </subcellularLocation>
    <subcellularLocation>
        <location evidence="1">Cell membrane</location>
        <topology evidence="1">Multi-pass membrane protein</topology>
    </subcellularLocation>
</comment>
<comment type="function">
    <text evidence="12">Catalyzes the transfer of the GlcNAc-1-phosphate moiety from UDP-GlcNAc onto the carrier lipid undecaprenyl phosphate (C55-P), yielding GlcNAc-pyrophosphoryl-undecaprenyl (GlcNAc-PP-C55).</text>
</comment>
<keyword evidence="15" id="KW-1185">Reference proteome</keyword>
<dbReference type="EC" id="2.7.8.33" evidence="12"/>
<feature type="transmembrane region" description="Helical" evidence="12">
    <location>
        <begin position="6"/>
        <end position="24"/>
    </location>
</feature>
<dbReference type="InterPro" id="IPR018480">
    <property type="entry name" value="PNAcMuramoyl-5peptid_Trfase_CS"/>
</dbReference>
<feature type="binding site" evidence="13">
    <location>
        <position position="154"/>
    </location>
    <ligand>
        <name>Mg(2+)</name>
        <dbReference type="ChEBI" id="CHEBI:18420"/>
    </ligand>
</feature>
<dbReference type="UniPathway" id="UPA00281"/>
<evidence type="ECO:0000256" key="11">
    <source>
        <dbReference type="ARBA" id="ARBA00023211"/>
    </source>
</evidence>
<dbReference type="GO" id="GO:0009243">
    <property type="term" value="P:O antigen biosynthetic process"/>
    <property type="evidence" value="ECO:0007669"/>
    <property type="project" value="UniProtKB-UniRule"/>
</dbReference>
<feature type="transmembrane region" description="Helical" evidence="12">
    <location>
        <begin position="161"/>
        <end position="180"/>
    </location>
</feature>
<comment type="similarity">
    <text evidence="12">Belongs to the glycosyltransferase 4 family. WecA subfamily.</text>
</comment>
<sequence>MFAHLEFIPLLIAFFVAVILLILMTPFAHQLGLVDHPDTPRKQHAGVIPLTGGLSIFGAVLIASIMTDVWIKNGSWFFTASFFIVLLGMLDDKFDLSPKGRLICQFCVAAIMALAAQNYITSVGNIFGTGDTTFGIMGYFFTLICVVGVINAFNMIDGIDGLAGGISLIVLLAVVFLLVAGGKGQAIMAPMLIVAALVPFLAFNLSWKGFKGNKIYMGDSGSMFVGLTIVWLMVDFTQGQDAAMRPITAVWIIGLPLMDMAAIMYRRARKKQSVLKPDRQHLHFIFMRAGLSPRRALAMILLLGVMYAAVGILGELYQVSEYIMFWSFMVLLVVYSAVLQNIWTILRFVRQKTRA</sequence>
<name>A0A3N5YA27_9ALTE</name>
<comment type="cofactor">
    <cofactor evidence="12">
        <name>Mn(2+)</name>
        <dbReference type="ChEBI" id="CHEBI:29035"/>
    </cofactor>
</comment>
<dbReference type="GO" id="GO:0071555">
    <property type="term" value="P:cell wall organization"/>
    <property type="evidence" value="ECO:0007669"/>
    <property type="project" value="TreeGrafter"/>
</dbReference>
<dbReference type="Pfam" id="PF00953">
    <property type="entry name" value="Glycos_transf_4"/>
    <property type="match status" value="1"/>
</dbReference>
<feature type="transmembrane region" description="Helical" evidence="12">
    <location>
        <begin position="296"/>
        <end position="317"/>
    </location>
</feature>
<evidence type="ECO:0000256" key="3">
    <source>
        <dbReference type="ARBA" id="ARBA00022519"/>
    </source>
</evidence>
<keyword evidence="7 12" id="KW-0460">Magnesium</keyword>
<dbReference type="NCBIfam" id="TIGR02380">
    <property type="entry name" value="ECA_wecA"/>
    <property type="match status" value="1"/>
</dbReference>
<dbReference type="RefSeq" id="WP_124026290.1">
    <property type="nucleotide sequence ID" value="NZ_JBHRSN010000005.1"/>
</dbReference>
<comment type="caution">
    <text evidence="14">The sequence shown here is derived from an EMBL/GenBank/DDBJ whole genome shotgun (WGS) entry which is preliminary data.</text>
</comment>
<organism evidence="14 15">
    <name type="scientific">Alteromonas sediminis</name>
    <dbReference type="NCBI Taxonomy" id="2259342"/>
    <lineage>
        <taxon>Bacteria</taxon>
        <taxon>Pseudomonadati</taxon>
        <taxon>Pseudomonadota</taxon>
        <taxon>Gammaproteobacteria</taxon>
        <taxon>Alteromonadales</taxon>
        <taxon>Alteromonadaceae</taxon>
        <taxon>Alteromonas/Salinimonas group</taxon>
        <taxon>Alteromonas</taxon>
    </lineage>
</organism>
<dbReference type="Proteomes" id="UP000275281">
    <property type="component" value="Unassembled WGS sequence"/>
</dbReference>
<evidence type="ECO:0000256" key="4">
    <source>
        <dbReference type="ARBA" id="ARBA00022676"/>
    </source>
</evidence>
<keyword evidence="6 12" id="KW-0812">Transmembrane</keyword>
<feature type="binding site" evidence="13">
    <location>
        <position position="219"/>
    </location>
    <ligand>
        <name>Mg(2+)</name>
        <dbReference type="ChEBI" id="CHEBI:18420"/>
    </ligand>
</feature>
<keyword evidence="11 12" id="KW-0464">Manganese</keyword>
<evidence type="ECO:0000256" key="6">
    <source>
        <dbReference type="ARBA" id="ARBA00022692"/>
    </source>
</evidence>
<keyword evidence="2 12" id="KW-1003">Cell membrane</keyword>
<accession>A0A3N5YA27</accession>
<comment type="pathway">
    <text evidence="12">Bacterial outer membrane biogenesis; LPS O-antigen biosynthesis.</text>
</comment>
<dbReference type="GO" id="GO:0005886">
    <property type="term" value="C:plasma membrane"/>
    <property type="evidence" value="ECO:0007669"/>
    <property type="project" value="UniProtKB-SubCell"/>
</dbReference>
<keyword evidence="3 12" id="KW-0997">Cell inner membrane</keyword>
<dbReference type="GO" id="GO:0030145">
    <property type="term" value="F:manganese ion binding"/>
    <property type="evidence" value="ECO:0007669"/>
    <property type="project" value="InterPro"/>
</dbReference>
<keyword evidence="4 12" id="KW-0328">Glycosyltransferase</keyword>
<evidence type="ECO:0000256" key="9">
    <source>
        <dbReference type="ARBA" id="ARBA00022989"/>
    </source>
</evidence>
<dbReference type="OrthoDB" id="9783652at2"/>
<dbReference type="PROSITE" id="PS01348">
    <property type="entry name" value="MRAY_2"/>
    <property type="match status" value="1"/>
</dbReference>
<feature type="transmembrane region" description="Helical" evidence="12">
    <location>
        <begin position="45"/>
        <end position="67"/>
    </location>
</feature>
<dbReference type="PANTHER" id="PTHR22926:SF3">
    <property type="entry name" value="UNDECAPRENYL-PHOSPHATE ALPHA-N-ACETYLGLUCOSAMINYL 1-PHOSPHATE TRANSFERASE"/>
    <property type="match status" value="1"/>
</dbReference>
<feature type="transmembrane region" description="Helical" evidence="12">
    <location>
        <begin position="73"/>
        <end position="90"/>
    </location>
</feature>
<feature type="transmembrane region" description="Helical" evidence="12">
    <location>
        <begin position="186"/>
        <end position="203"/>
    </location>
</feature>
<dbReference type="EMBL" id="RPOK01000001">
    <property type="protein sequence ID" value="RPJ68289.1"/>
    <property type="molecule type" value="Genomic_DNA"/>
</dbReference>
<evidence type="ECO:0000256" key="2">
    <source>
        <dbReference type="ARBA" id="ARBA00022475"/>
    </source>
</evidence>
<dbReference type="GO" id="GO:0044038">
    <property type="term" value="P:cell wall macromolecule biosynthetic process"/>
    <property type="evidence" value="ECO:0007669"/>
    <property type="project" value="TreeGrafter"/>
</dbReference>
<proteinExistence type="inferred from homology"/>
<dbReference type="CDD" id="cd06853">
    <property type="entry name" value="GT_WecA_like"/>
    <property type="match status" value="1"/>
</dbReference>
<dbReference type="InterPro" id="IPR012750">
    <property type="entry name" value="ECA_WecA-rel"/>
</dbReference>
<evidence type="ECO:0000256" key="13">
    <source>
        <dbReference type="PIRSR" id="PIRSR600715-1"/>
    </source>
</evidence>
<keyword evidence="9 12" id="KW-1133">Transmembrane helix</keyword>
<keyword evidence="5 12" id="KW-0808">Transferase</keyword>